<keyword evidence="2" id="KW-0863">Zinc-finger</keyword>
<evidence type="ECO:0000259" key="7">
    <source>
        <dbReference type="PROSITE" id="PS51156"/>
    </source>
</evidence>
<feature type="domain" description="ELM2" evidence="7">
    <location>
        <begin position="167"/>
        <end position="307"/>
    </location>
</feature>
<sequence>MAETGAGDSSGPDNDRDFEPSAEMLVHDYDDEQTLEEEENYSSESGDNEEIDDLQKESDMPLSEVMAMYGYKTELPSSLQNQESYGSSSEEDILNNRDLTLDKEEIARDILKYDDGSDQSSINELLENASSGRDSNLLNGSYAKEDAFEDDEDADYFPMYDEELWKKAIQIGEEFQADIPELNTNTYNNVPEPTGVVEERLLWNPKKIDENEVKRYLEEVNAKSPILHRQPLKAQPSALPGASETQVASGEELLEQSVADNVSLDIVIPDGVLPDGAQVRDDEQALYVLLQSDYNVEEAIRRKQLQTTPPIDPFSLWSEDECQNFESGLRVYGKNFFAIHHNKVKSRSVGELVQFYYFWKKTERRDAFCSRGRIEKKKPAVTPGITDYMDRFIDRADSDDSLGSLPSNCACNGEELQEAVLVDNTAMQATATSMESSQNATSISFTVNAKPTNVVNPMAHTFHADKSAVTSEATEEARDLVAVKRTSSHDISSMAADDVVPKRIKADRVPYTPPVSTEVGN</sequence>
<feature type="compositionally biased region" description="Polar residues" evidence="6">
    <location>
        <begin position="75"/>
        <end position="88"/>
    </location>
</feature>
<feature type="compositionally biased region" description="Acidic residues" evidence="6">
    <location>
        <begin position="29"/>
        <end position="52"/>
    </location>
</feature>
<dbReference type="GO" id="GO:0008270">
    <property type="term" value="F:zinc ion binding"/>
    <property type="evidence" value="ECO:0007669"/>
    <property type="project" value="UniProtKB-KW"/>
</dbReference>
<reference evidence="9" key="1">
    <citation type="submission" date="2020-06" db="EMBL/GenBank/DDBJ databases">
        <title>Draft genome of Bugula neritina, a colonial animal packing powerful symbionts and potential medicines.</title>
        <authorList>
            <person name="Rayko M."/>
        </authorList>
    </citation>
    <scope>NUCLEOTIDE SEQUENCE [LARGE SCALE GENOMIC DNA]</scope>
    <source>
        <strain evidence="9">Kwan_BN1</strain>
    </source>
</reference>
<accession>A0A7J7J4U1</accession>
<keyword evidence="4" id="KW-0238">DNA-binding</keyword>
<evidence type="ECO:0000256" key="6">
    <source>
        <dbReference type="SAM" id="MobiDB-lite"/>
    </source>
</evidence>
<dbReference type="GO" id="GO:0005654">
    <property type="term" value="C:nucleoplasm"/>
    <property type="evidence" value="ECO:0007669"/>
    <property type="project" value="TreeGrafter"/>
</dbReference>
<evidence type="ECO:0000256" key="5">
    <source>
        <dbReference type="ARBA" id="ARBA00023242"/>
    </source>
</evidence>
<evidence type="ECO:0008006" key="11">
    <source>
        <dbReference type="Google" id="ProtNLM"/>
    </source>
</evidence>
<evidence type="ECO:0000259" key="8">
    <source>
        <dbReference type="PROSITE" id="PS51293"/>
    </source>
</evidence>
<dbReference type="Pfam" id="PF01448">
    <property type="entry name" value="ELM2"/>
    <property type="match status" value="1"/>
</dbReference>
<name>A0A7J7J4U1_BUGNE</name>
<feature type="region of interest" description="Disordered" evidence="6">
    <location>
        <begin position="1"/>
        <end position="93"/>
    </location>
</feature>
<keyword evidence="5" id="KW-0539">Nucleus</keyword>
<dbReference type="Gene3D" id="1.10.10.60">
    <property type="entry name" value="Homeodomain-like"/>
    <property type="match status" value="1"/>
</dbReference>
<organism evidence="9 10">
    <name type="scientific">Bugula neritina</name>
    <name type="common">Brown bryozoan</name>
    <name type="synonym">Sertularia neritina</name>
    <dbReference type="NCBI Taxonomy" id="10212"/>
    <lineage>
        <taxon>Eukaryota</taxon>
        <taxon>Metazoa</taxon>
        <taxon>Spiralia</taxon>
        <taxon>Lophotrochozoa</taxon>
        <taxon>Bryozoa</taxon>
        <taxon>Gymnolaemata</taxon>
        <taxon>Cheilostomatida</taxon>
        <taxon>Flustrina</taxon>
        <taxon>Buguloidea</taxon>
        <taxon>Bugulidae</taxon>
        <taxon>Bugula</taxon>
    </lineage>
</organism>
<keyword evidence="10" id="KW-1185">Reference proteome</keyword>
<dbReference type="EMBL" id="VXIV02003153">
    <property type="protein sequence ID" value="KAF6020676.1"/>
    <property type="molecule type" value="Genomic_DNA"/>
</dbReference>
<evidence type="ECO:0000313" key="9">
    <source>
        <dbReference type="EMBL" id="KAF6020676.1"/>
    </source>
</evidence>
<dbReference type="InterPro" id="IPR009057">
    <property type="entry name" value="Homeodomain-like_sf"/>
</dbReference>
<dbReference type="PANTHER" id="PTHR10865">
    <property type="entry name" value="METASTASIS-ASSOCIATED PROTEIN AND MESODERM INDUCTION EARLY RESPONSE PROTEIN"/>
    <property type="match status" value="1"/>
</dbReference>
<evidence type="ECO:0000256" key="4">
    <source>
        <dbReference type="ARBA" id="ARBA00023125"/>
    </source>
</evidence>
<evidence type="ECO:0000256" key="1">
    <source>
        <dbReference type="ARBA" id="ARBA00022723"/>
    </source>
</evidence>
<dbReference type="SUPFAM" id="SSF46689">
    <property type="entry name" value="Homeodomain-like"/>
    <property type="match status" value="1"/>
</dbReference>
<dbReference type="GO" id="GO:0042826">
    <property type="term" value="F:histone deacetylase binding"/>
    <property type="evidence" value="ECO:0007669"/>
    <property type="project" value="TreeGrafter"/>
</dbReference>
<dbReference type="GO" id="GO:0000122">
    <property type="term" value="P:negative regulation of transcription by RNA polymerase II"/>
    <property type="evidence" value="ECO:0007669"/>
    <property type="project" value="TreeGrafter"/>
</dbReference>
<protein>
    <recommendedName>
        <fullName evidence="11">Mesoderm induction early response protein 1</fullName>
    </recommendedName>
</protein>
<dbReference type="InterPro" id="IPR017884">
    <property type="entry name" value="SANT_dom"/>
</dbReference>
<dbReference type="SMART" id="SM01189">
    <property type="entry name" value="ELM2"/>
    <property type="match status" value="1"/>
</dbReference>
<dbReference type="AlphaFoldDB" id="A0A7J7J4U1"/>
<dbReference type="Proteomes" id="UP000593567">
    <property type="component" value="Unassembled WGS sequence"/>
</dbReference>
<dbReference type="FunFam" id="1.10.10.60:FF:000012">
    <property type="entry name" value="Metastasis-associated 1 family, member 3"/>
    <property type="match status" value="1"/>
</dbReference>
<comment type="caution">
    <text evidence="9">The sequence shown here is derived from an EMBL/GenBank/DDBJ whole genome shotgun (WGS) entry which is preliminary data.</text>
</comment>
<dbReference type="PROSITE" id="PS51293">
    <property type="entry name" value="SANT"/>
    <property type="match status" value="1"/>
</dbReference>
<dbReference type="OrthoDB" id="5916873at2759"/>
<keyword evidence="3" id="KW-0862">Zinc</keyword>
<gene>
    <name evidence="9" type="ORF">EB796_021016</name>
</gene>
<dbReference type="CDD" id="cd11661">
    <property type="entry name" value="SANT_MTA3_like"/>
    <property type="match status" value="1"/>
</dbReference>
<dbReference type="InterPro" id="IPR040138">
    <property type="entry name" value="MIER/MTA"/>
</dbReference>
<dbReference type="GO" id="GO:0003714">
    <property type="term" value="F:transcription corepressor activity"/>
    <property type="evidence" value="ECO:0007669"/>
    <property type="project" value="TreeGrafter"/>
</dbReference>
<dbReference type="PANTHER" id="PTHR10865:SF28">
    <property type="entry name" value="ELM2 DOMAIN-CONTAINING PROTEIN"/>
    <property type="match status" value="1"/>
</dbReference>
<evidence type="ECO:0000256" key="2">
    <source>
        <dbReference type="ARBA" id="ARBA00022771"/>
    </source>
</evidence>
<dbReference type="InterPro" id="IPR000949">
    <property type="entry name" value="ELM2_dom"/>
</dbReference>
<dbReference type="SMART" id="SM00717">
    <property type="entry name" value="SANT"/>
    <property type="match status" value="1"/>
</dbReference>
<dbReference type="GO" id="GO:0003677">
    <property type="term" value="F:DNA binding"/>
    <property type="evidence" value="ECO:0007669"/>
    <property type="project" value="UniProtKB-KW"/>
</dbReference>
<proteinExistence type="predicted"/>
<dbReference type="InterPro" id="IPR001005">
    <property type="entry name" value="SANT/Myb"/>
</dbReference>
<feature type="domain" description="SANT" evidence="8">
    <location>
        <begin position="312"/>
        <end position="364"/>
    </location>
</feature>
<dbReference type="PROSITE" id="PS51156">
    <property type="entry name" value="ELM2"/>
    <property type="match status" value="1"/>
</dbReference>
<keyword evidence="1" id="KW-0479">Metal-binding</keyword>
<evidence type="ECO:0000256" key="3">
    <source>
        <dbReference type="ARBA" id="ARBA00022833"/>
    </source>
</evidence>
<evidence type="ECO:0000313" key="10">
    <source>
        <dbReference type="Proteomes" id="UP000593567"/>
    </source>
</evidence>